<accession>A0A7C4YF77</accession>
<evidence type="ECO:0000313" key="2">
    <source>
        <dbReference type="EMBL" id="HGW60583.1"/>
    </source>
</evidence>
<gene>
    <name evidence="2" type="ORF">ENV82_04055</name>
</gene>
<feature type="domain" description="Transcription regulator PadR N-terminal" evidence="1">
    <location>
        <begin position="35"/>
        <end position="108"/>
    </location>
</feature>
<dbReference type="InterPro" id="IPR052509">
    <property type="entry name" value="Metal_resp_DNA-bind_regulator"/>
</dbReference>
<name>A0A7C4YF77_9BACT</name>
<dbReference type="AlphaFoldDB" id="A0A7C4YF77"/>
<reference evidence="2" key="1">
    <citation type="journal article" date="2020" name="mSystems">
        <title>Genome- and Community-Level Interaction Insights into Carbon Utilization and Element Cycling Functions of Hydrothermarchaeota in Hydrothermal Sediment.</title>
        <authorList>
            <person name="Zhou Z."/>
            <person name="Liu Y."/>
            <person name="Xu W."/>
            <person name="Pan J."/>
            <person name="Luo Z.H."/>
            <person name="Li M."/>
        </authorList>
    </citation>
    <scope>NUCLEOTIDE SEQUENCE [LARGE SCALE GENOMIC DNA]</scope>
    <source>
        <strain evidence="2">SpSt-794</strain>
    </source>
</reference>
<comment type="caution">
    <text evidence="2">The sequence shown here is derived from an EMBL/GenBank/DDBJ whole genome shotgun (WGS) entry which is preliminary data.</text>
</comment>
<evidence type="ECO:0000259" key="1">
    <source>
        <dbReference type="Pfam" id="PF03551"/>
    </source>
</evidence>
<dbReference type="SUPFAM" id="SSF46785">
    <property type="entry name" value="Winged helix' DNA-binding domain"/>
    <property type="match status" value="1"/>
</dbReference>
<dbReference type="InterPro" id="IPR036388">
    <property type="entry name" value="WH-like_DNA-bd_sf"/>
</dbReference>
<dbReference type="InterPro" id="IPR005149">
    <property type="entry name" value="Tscrpt_reg_PadR_N"/>
</dbReference>
<dbReference type="PANTHER" id="PTHR33169">
    <property type="entry name" value="PADR-FAMILY TRANSCRIPTIONAL REGULATOR"/>
    <property type="match status" value="1"/>
</dbReference>
<dbReference type="PANTHER" id="PTHR33169:SF14">
    <property type="entry name" value="TRANSCRIPTIONAL REGULATOR RV3488"/>
    <property type="match status" value="1"/>
</dbReference>
<protein>
    <submittedName>
        <fullName evidence="2">PadR family transcriptional regulator</fullName>
    </submittedName>
</protein>
<dbReference type="Pfam" id="PF03551">
    <property type="entry name" value="PadR"/>
    <property type="match status" value="1"/>
</dbReference>
<sequence length="134" mass="16048">MVRVRKVPKDFNKKEDKNLFITSFFGSREFLSFYILHLLYGRELYGEEISRAISDLSEGRWYPNPGFIYPLLKKLSVQGYIKGEWIVGRTKHPRLVYGITMKGRYYYKRRREEWKEDLKEFIALLKIIDEGGLV</sequence>
<proteinExistence type="predicted"/>
<dbReference type="Gene3D" id="1.10.10.10">
    <property type="entry name" value="Winged helix-like DNA-binding domain superfamily/Winged helix DNA-binding domain"/>
    <property type="match status" value="1"/>
</dbReference>
<dbReference type="EMBL" id="DTHV01000130">
    <property type="protein sequence ID" value="HGW60583.1"/>
    <property type="molecule type" value="Genomic_DNA"/>
</dbReference>
<dbReference type="InterPro" id="IPR036390">
    <property type="entry name" value="WH_DNA-bd_sf"/>
</dbReference>
<organism evidence="2">
    <name type="scientific">Caldisericum exile</name>
    <dbReference type="NCBI Taxonomy" id="693075"/>
    <lineage>
        <taxon>Bacteria</taxon>
        <taxon>Pseudomonadati</taxon>
        <taxon>Caldisericota/Cryosericota group</taxon>
        <taxon>Caldisericota</taxon>
        <taxon>Caldisericia</taxon>
        <taxon>Caldisericales</taxon>
        <taxon>Caldisericaceae</taxon>
        <taxon>Caldisericum</taxon>
    </lineage>
</organism>